<dbReference type="OrthoDB" id="9978173at2759"/>
<name>A0A9P9I9A1_9HYPO</name>
<dbReference type="PANTHER" id="PTHR31252">
    <property type="entry name" value="DUF4419 DOMAIN-CONTAINING PROTEIN"/>
    <property type="match status" value="1"/>
</dbReference>
<reference evidence="1" key="1">
    <citation type="journal article" date="2021" name="Nat. Commun.">
        <title>Genetic determinants of endophytism in the Arabidopsis root mycobiome.</title>
        <authorList>
            <person name="Mesny F."/>
            <person name="Miyauchi S."/>
            <person name="Thiergart T."/>
            <person name="Pickel B."/>
            <person name="Atanasova L."/>
            <person name="Karlsson M."/>
            <person name="Huettel B."/>
            <person name="Barry K.W."/>
            <person name="Haridas S."/>
            <person name="Chen C."/>
            <person name="Bauer D."/>
            <person name="Andreopoulos W."/>
            <person name="Pangilinan J."/>
            <person name="LaButti K."/>
            <person name="Riley R."/>
            <person name="Lipzen A."/>
            <person name="Clum A."/>
            <person name="Drula E."/>
            <person name="Henrissat B."/>
            <person name="Kohler A."/>
            <person name="Grigoriev I.V."/>
            <person name="Martin F.M."/>
            <person name="Hacquard S."/>
        </authorList>
    </citation>
    <scope>NUCLEOTIDE SEQUENCE</scope>
    <source>
        <strain evidence="1">MPI-CAGE-AT-0147</strain>
    </source>
</reference>
<comment type="caution">
    <text evidence="1">The sequence shown here is derived from an EMBL/GenBank/DDBJ whole genome shotgun (WGS) entry which is preliminary data.</text>
</comment>
<dbReference type="AlphaFoldDB" id="A0A9P9I9A1"/>
<dbReference type="Pfam" id="PF14388">
    <property type="entry name" value="DUF4419"/>
    <property type="match status" value="1"/>
</dbReference>
<dbReference type="InterPro" id="IPR025533">
    <property type="entry name" value="DUF4419"/>
</dbReference>
<dbReference type="EMBL" id="JAGMUV010000042">
    <property type="protein sequence ID" value="KAH7111229.1"/>
    <property type="molecule type" value="Genomic_DNA"/>
</dbReference>
<gene>
    <name evidence="1" type="ORF">EDB81DRAFT_671687</name>
</gene>
<sequence length="388" mass="44065">MAGVTIQTTDIPSRRWEDPQEVGIADSVEYIFKSCAPEDYESSKGIVDSSFGSMSPDDAIYPSENGFVWAVTHAYSHHHHLVLRPEDVWFAILVQLGFYMNAHAEELRHLFVDHEGMKELDVERAGTLSTVDIGGFTLEMMDNMIQNIKDPSLMSWMIPDFTTTTPTDIVVASILMMGTLQKYFSYRLLIQCGIPSVTLQGTREDWQKILDRIAFLPKLGYEPELFMNVLRPVLQYFVRSFETPEDQEVIEFWGRIAHISRECGPDLLSGWITAFIFWNDRGDQVHHHTSSRHGLEASMHVVLMRDIPLGFTSVPVKVLENGMGRSMRLFAGSVGFQVKTSGNQNPLVELGEATGPDTLQPVSGWWMDESTVNKRTIQEPQGWMKFPW</sequence>
<organism evidence="1 2">
    <name type="scientific">Dactylonectria macrodidyma</name>
    <dbReference type="NCBI Taxonomy" id="307937"/>
    <lineage>
        <taxon>Eukaryota</taxon>
        <taxon>Fungi</taxon>
        <taxon>Dikarya</taxon>
        <taxon>Ascomycota</taxon>
        <taxon>Pezizomycotina</taxon>
        <taxon>Sordariomycetes</taxon>
        <taxon>Hypocreomycetidae</taxon>
        <taxon>Hypocreales</taxon>
        <taxon>Nectriaceae</taxon>
        <taxon>Dactylonectria</taxon>
    </lineage>
</organism>
<keyword evidence="2" id="KW-1185">Reference proteome</keyword>
<proteinExistence type="predicted"/>
<protein>
    <submittedName>
        <fullName evidence="1">Uncharacterized protein</fullName>
    </submittedName>
</protein>
<dbReference type="PANTHER" id="PTHR31252:SF11">
    <property type="entry name" value="DUF4419 DOMAIN-CONTAINING PROTEIN"/>
    <property type="match status" value="1"/>
</dbReference>
<evidence type="ECO:0000313" key="2">
    <source>
        <dbReference type="Proteomes" id="UP000738349"/>
    </source>
</evidence>
<dbReference type="Proteomes" id="UP000738349">
    <property type="component" value="Unassembled WGS sequence"/>
</dbReference>
<evidence type="ECO:0000313" key="1">
    <source>
        <dbReference type="EMBL" id="KAH7111229.1"/>
    </source>
</evidence>
<accession>A0A9P9I9A1</accession>